<evidence type="ECO:0000256" key="4">
    <source>
        <dbReference type="ARBA" id="ARBA00022840"/>
    </source>
</evidence>
<dbReference type="PANTHER" id="PTHR43289">
    <property type="entry name" value="MITOGEN-ACTIVATED PROTEIN KINASE KINASE KINASE 20-RELATED"/>
    <property type="match status" value="1"/>
</dbReference>
<dbReference type="EMBL" id="MLJW01000064">
    <property type="protein sequence ID" value="OIR03667.1"/>
    <property type="molecule type" value="Genomic_DNA"/>
</dbReference>
<dbReference type="InterPro" id="IPR008271">
    <property type="entry name" value="Ser/Thr_kinase_AS"/>
</dbReference>
<dbReference type="InterPro" id="IPR011009">
    <property type="entry name" value="Kinase-like_dom_sf"/>
</dbReference>
<evidence type="ECO:0000259" key="6">
    <source>
        <dbReference type="PROSITE" id="PS50011"/>
    </source>
</evidence>
<keyword evidence="2" id="KW-0547">Nucleotide-binding</keyword>
<dbReference type="PROSITE" id="PS50011">
    <property type="entry name" value="PROTEIN_KINASE_DOM"/>
    <property type="match status" value="1"/>
</dbReference>
<organism evidence="7">
    <name type="scientific">mine drainage metagenome</name>
    <dbReference type="NCBI Taxonomy" id="410659"/>
    <lineage>
        <taxon>unclassified sequences</taxon>
        <taxon>metagenomes</taxon>
        <taxon>ecological metagenomes</taxon>
    </lineage>
</organism>
<dbReference type="InterPro" id="IPR000719">
    <property type="entry name" value="Prot_kinase_dom"/>
</dbReference>
<comment type="caution">
    <text evidence="7">The sequence shown here is derived from an EMBL/GenBank/DDBJ whole genome shotgun (WGS) entry which is preliminary data.</text>
</comment>
<dbReference type="CDD" id="cd14014">
    <property type="entry name" value="STKc_PknB_like"/>
    <property type="match status" value="1"/>
</dbReference>
<evidence type="ECO:0000256" key="3">
    <source>
        <dbReference type="ARBA" id="ARBA00022777"/>
    </source>
</evidence>
<accession>A0A1J5S6W6</accession>
<feature type="domain" description="Protein kinase" evidence="6">
    <location>
        <begin position="40"/>
        <end position="308"/>
    </location>
</feature>
<dbReference type="EC" id="2.7.11.1" evidence="7"/>
<keyword evidence="1 7" id="KW-0808">Transferase</keyword>
<evidence type="ECO:0000256" key="1">
    <source>
        <dbReference type="ARBA" id="ARBA00022679"/>
    </source>
</evidence>
<evidence type="ECO:0000256" key="5">
    <source>
        <dbReference type="SAM" id="Phobius"/>
    </source>
</evidence>
<keyword evidence="5" id="KW-0812">Transmembrane</keyword>
<dbReference type="SUPFAM" id="SSF56112">
    <property type="entry name" value="Protein kinase-like (PK-like)"/>
    <property type="match status" value="1"/>
</dbReference>
<dbReference type="AlphaFoldDB" id="A0A1J5S6W6"/>
<reference evidence="7" key="1">
    <citation type="submission" date="2016-10" db="EMBL/GenBank/DDBJ databases">
        <title>Sequence of Gallionella enrichment culture.</title>
        <authorList>
            <person name="Poehlein A."/>
            <person name="Muehling M."/>
            <person name="Daniel R."/>
        </authorList>
    </citation>
    <scope>NUCLEOTIDE SEQUENCE</scope>
</reference>
<dbReference type="Gene3D" id="1.10.510.10">
    <property type="entry name" value="Transferase(Phosphotransferase) domain 1"/>
    <property type="match status" value="1"/>
</dbReference>
<name>A0A1J5S6W6_9ZZZZ</name>
<keyword evidence="4" id="KW-0067">ATP-binding</keyword>
<keyword evidence="3 7" id="KW-0418">Kinase</keyword>
<dbReference type="Gene3D" id="3.30.200.20">
    <property type="entry name" value="Phosphorylase Kinase, domain 1"/>
    <property type="match status" value="1"/>
</dbReference>
<dbReference type="PROSITE" id="PS00108">
    <property type="entry name" value="PROTEIN_KINASE_ST"/>
    <property type="match status" value="1"/>
</dbReference>
<gene>
    <name evidence="7" type="primary">pknB_10</name>
    <name evidence="7" type="ORF">GALL_142890</name>
</gene>
<feature type="transmembrane region" description="Helical" evidence="5">
    <location>
        <begin position="333"/>
        <end position="354"/>
    </location>
</feature>
<protein>
    <submittedName>
        <fullName evidence="7">Serine/threonine-protein kinase PknB</fullName>
        <ecNumber evidence="7">2.7.11.1</ecNumber>
    </submittedName>
</protein>
<dbReference type="GO" id="GO:0004674">
    <property type="term" value="F:protein serine/threonine kinase activity"/>
    <property type="evidence" value="ECO:0007669"/>
    <property type="project" value="UniProtKB-EC"/>
</dbReference>
<keyword evidence="5" id="KW-0472">Membrane</keyword>
<dbReference type="Pfam" id="PF00069">
    <property type="entry name" value="Pkinase"/>
    <property type="match status" value="1"/>
</dbReference>
<keyword evidence="5" id="KW-1133">Transmembrane helix</keyword>
<dbReference type="SMART" id="SM00220">
    <property type="entry name" value="S_TKc"/>
    <property type="match status" value="1"/>
</dbReference>
<dbReference type="GO" id="GO:0005524">
    <property type="term" value="F:ATP binding"/>
    <property type="evidence" value="ECO:0007669"/>
    <property type="project" value="UniProtKB-KW"/>
</dbReference>
<evidence type="ECO:0000313" key="7">
    <source>
        <dbReference type="EMBL" id="OIR03667.1"/>
    </source>
</evidence>
<sequence length="356" mass="39433">MTTNDPAAIASLKDVPDGGHTLVASNEPELEPGLVIDGRFRICATVGRSGMATIYRAEDLLMGGREVALKIPLLRVESDPACFARFLNEEEAGLRFDHPYLVTVHRVEGRKSRPYLAMEFLRGSTLAHVLDRMRPLPEGDALKIASMICEALAHMHGRGVIHRDLKPSNIMICRDWGFRLFDFGLASPPLRRRGVFAWLTPTFGTPEYMAPEQVRNGSIDERADVYGVGAILYEMLTGEVPFRREDPWASGFARLSGDPKAPRLLNPKLSTQAEEIVLHALRRKPADRFQTVLEFKAALDAPDRVPVTGLRDRLQISKGPRLSFQATPIRSGALIGLGTLIGLLALFLLLRIVLRA</sequence>
<dbReference type="PANTHER" id="PTHR43289:SF6">
    <property type="entry name" value="SERINE_THREONINE-PROTEIN KINASE NEKL-3"/>
    <property type="match status" value="1"/>
</dbReference>
<proteinExistence type="predicted"/>
<evidence type="ECO:0000256" key="2">
    <source>
        <dbReference type="ARBA" id="ARBA00022741"/>
    </source>
</evidence>